<sequence length="142" mass="15936">MVGVRALSSKPIFSQEPILRDRKGQPEGDFIRPQIEGDHLVATKETPIAEPKTPPSVKDYGVQQAPNYAQTWSPSQRPKSMAMRGPRFEQTNMPLQPASLSAMELINNEPIRMVTKRVVSCDGGQACGIRYQKEDKKFHYVP</sequence>
<dbReference type="OrthoDB" id="307899at2759"/>
<feature type="compositionally biased region" description="Basic and acidic residues" evidence="1">
    <location>
        <begin position="18"/>
        <end position="37"/>
    </location>
</feature>
<name>A0A2N1JB57_9BASI</name>
<evidence type="ECO:0000256" key="1">
    <source>
        <dbReference type="SAM" id="MobiDB-lite"/>
    </source>
</evidence>
<keyword evidence="3" id="KW-1185">Reference proteome</keyword>
<dbReference type="Proteomes" id="UP000232875">
    <property type="component" value="Unassembled WGS sequence"/>
</dbReference>
<protein>
    <submittedName>
        <fullName evidence="2">Uncharacterized protein</fullName>
    </submittedName>
</protein>
<evidence type="ECO:0000313" key="2">
    <source>
        <dbReference type="EMBL" id="PKI83798.1"/>
    </source>
</evidence>
<reference evidence="2 3" key="1">
    <citation type="submission" date="2017-10" db="EMBL/GenBank/DDBJ databases">
        <title>A novel species of cold-tolerant Malassezia isolated from bats.</title>
        <authorList>
            <person name="Lorch J.M."/>
            <person name="Palmer J.M."/>
            <person name="Vanderwolf K.J."/>
            <person name="Schmidt K.Z."/>
            <person name="Verant M.L."/>
            <person name="Weller T.J."/>
            <person name="Blehert D.S."/>
        </authorList>
    </citation>
    <scope>NUCLEOTIDE SEQUENCE [LARGE SCALE GENOMIC DNA]</scope>
    <source>
        <strain evidence="2 3">NWHC:44797-103</strain>
    </source>
</reference>
<accession>A0A2N1JB57</accession>
<evidence type="ECO:0000313" key="3">
    <source>
        <dbReference type="Proteomes" id="UP000232875"/>
    </source>
</evidence>
<dbReference type="STRING" id="2020962.A0A2N1JB57"/>
<organism evidence="2 3">
    <name type="scientific">Malassezia vespertilionis</name>
    <dbReference type="NCBI Taxonomy" id="2020962"/>
    <lineage>
        <taxon>Eukaryota</taxon>
        <taxon>Fungi</taxon>
        <taxon>Dikarya</taxon>
        <taxon>Basidiomycota</taxon>
        <taxon>Ustilaginomycotina</taxon>
        <taxon>Malasseziomycetes</taxon>
        <taxon>Malasseziales</taxon>
        <taxon>Malasseziaceae</taxon>
        <taxon>Malassezia</taxon>
    </lineage>
</organism>
<feature type="region of interest" description="Disordered" evidence="1">
    <location>
        <begin position="1"/>
        <end position="37"/>
    </location>
</feature>
<proteinExistence type="predicted"/>
<gene>
    <name evidence="2" type="ORF">MVES_001892</name>
</gene>
<dbReference type="AlphaFoldDB" id="A0A2N1JB57"/>
<dbReference type="EMBL" id="KZ454990">
    <property type="protein sequence ID" value="PKI83798.1"/>
    <property type="molecule type" value="Genomic_DNA"/>
</dbReference>